<dbReference type="InterPro" id="IPR052155">
    <property type="entry name" value="Biofilm_reg_signaling"/>
</dbReference>
<feature type="domain" description="GGDEF" evidence="6">
    <location>
        <begin position="527"/>
        <end position="659"/>
    </location>
</feature>
<keyword evidence="2" id="KW-0472">Membrane</keyword>
<dbReference type="SMART" id="SM00267">
    <property type="entry name" value="GGDEF"/>
    <property type="match status" value="1"/>
</dbReference>
<dbReference type="InterPro" id="IPR029016">
    <property type="entry name" value="GAF-like_dom_sf"/>
</dbReference>
<dbReference type="Pfam" id="PF13426">
    <property type="entry name" value="PAS_9"/>
    <property type="match status" value="1"/>
</dbReference>
<dbReference type="InterPro" id="IPR003018">
    <property type="entry name" value="GAF"/>
</dbReference>
<protein>
    <submittedName>
        <fullName evidence="7">Bifunctional diguanylate cyclase/phosphodiesterase</fullName>
    </submittedName>
</protein>
<evidence type="ECO:0000259" key="5">
    <source>
        <dbReference type="PROSITE" id="PS50883"/>
    </source>
</evidence>
<gene>
    <name evidence="7" type="ORF">C7B81_02775</name>
</gene>
<evidence type="ECO:0000259" key="4">
    <source>
        <dbReference type="PROSITE" id="PS50113"/>
    </source>
</evidence>
<reference evidence="7 8" key="1">
    <citation type="submission" date="2018-02" db="EMBL/GenBank/DDBJ databases">
        <authorList>
            <person name="Moore K."/>
            <person name="Momper L."/>
        </authorList>
    </citation>
    <scope>NUCLEOTIDE SEQUENCE [LARGE SCALE GENOMIC DNA]</scope>
    <source>
        <strain evidence="7 8">CCALA 015</strain>
    </source>
</reference>
<feature type="domain" description="PAS" evidence="3">
    <location>
        <begin position="361"/>
        <end position="432"/>
    </location>
</feature>
<keyword evidence="2" id="KW-1133">Transmembrane helix</keyword>
<keyword evidence="8" id="KW-1185">Reference proteome</keyword>
<accession>A0ABX5F9T0</accession>
<dbReference type="Proteomes" id="UP000238218">
    <property type="component" value="Unassembled WGS sequence"/>
</dbReference>
<evidence type="ECO:0000313" key="8">
    <source>
        <dbReference type="Proteomes" id="UP000238218"/>
    </source>
</evidence>
<feature type="domain" description="EAL" evidence="5">
    <location>
        <begin position="668"/>
        <end position="922"/>
    </location>
</feature>
<dbReference type="CDD" id="cd01949">
    <property type="entry name" value="GGDEF"/>
    <property type="match status" value="1"/>
</dbReference>
<dbReference type="InterPro" id="IPR000014">
    <property type="entry name" value="PAS"/>
</dbReference>
<sequence length="936" mass="103671">MGRFAGMRGLGWAWPQVALVVGLILASGGVVTLWTASLRRQVGRRTQALQRDREDLSAIIHSIPDPLIEISASGEILAIHSAQRGLFHLPENPDVRPHLEDVLSPAAATTMLQALALADASVDGRSPRRQIEMAKPGGVNWFELSIARKEQENRNDPRYLMLCRDITERKGYEAGILRLNQLYATLSACNKVVARVRDPSEMLAQICRLAVTSGEMRLAWVGMIEPSSRRIRPAAWFGDDSAYLDGLEISLDPEDPKGQGPFASALRDNHPFWISDFMTDSSCVPWHERARPYGWGAAAFLPLHRDGVVIGGLGIYANETDRFDVKSQQLLLDLVGGIDVALDRLSLEATREALEDAVKVSEEKFREITESTHEVIWSLDPETLRYLYVSPSVLRLQGFTVEEVMARPFGEAFGGEAAERLKGQISQDLAQFSAGLRSSDVVSIDEAELLCKDGSRVWTESVSKMVRNKRTDRVELHGVTRDITERKFAKEQIERLAYFDPLTGLANRTLLQDRIRHGLDLARRSNLPLALLVLDLDNFKQVNDNLGHAIGDRVLLEMAKRLKANLADGDTLAHTSGDEFVVVLPDSDTTATLAMTERLRNSVAKAFSLGAEPLFLTASVGIANFPDDGITPEQLMGNANMALHQAKLAGRNGLQFFTPSVQETSIRALRLTNALHQAIQRGELRVEYQAQLDLSSNLIFGAEALIRWTHPDLGPVLPSEFIPLAEMCGLIFPVSQWVMCCALRDAHSWTDMGSTPLTVSVNISAAQFDHGDLIQMVIEQLQAEGFPPDRLELELTESVTLTDPEKALAQMEQIYAHGIRLAIDDFGTGYSSLSYLKRIRAHRLKIDQSFIRDLVASEDDRAIVVTIINLARSMGMRTLAEGVETLEQLALLRALGCDEIQGYLLSRPLPQMAFLEFLKTPVPFTLLEANSVEQIA</sequence>
<keyword evidence="2" id="KW-0812">Transmembrane</keyword>
<dbReference type="SUPFAM" id="SSF55785">
    <property type="entry name" value="PYP-like sensor domain (PAS domain)"/>
    <property type="match status" value="2"/>
</dbReference>
<dbReference type="SMART" id="SM00091">
    <property type="entry name" value="PAS"/>
    <property type="match status" value="2"/>
</dbReference>
<dbReference type="InterPro" id="IPR001610">
    <property type="entry name" value="PAC"/>
</dbReference>
<feature type="coiled-coil region" evidence="1">
    <location>
        <begin position="344"/>
        <end position="371"/>
    </location>
</feature>
<dbReference type="Gene3D" id="3.20.20.450">
    <property type="entry name" value="EAL domain"/>
    <property type="match status" value="1"/>
</dbReference>
<dbReference type="PROSITE" id="PS50883">
    <property type="entry name" value="EAL"/>
    <property type="match status" value="1"/>
</dbReference>
<dbReference type="Gene3D" id="3.30.450.40">
    <property type="match status" value="1"/>
</dbReference>
<evidence type="ECO:0000313" key="7">
    <source>
        <dbReference type="EMBL" id="PSB38516.1"/>
    </source>
</evidence>
<dbReference type="Pfam" id="PF00563">
    <property type="entry name" value="EAL"/>
    <property type="match status" value="1"/>
</dbReference>
<dbReference type="PROSITE" id="PS50887">
    <property type="entry name" value="GGDEF"/>
    <property type="match status" value="1"/>
</dbReference>
<dbReference type="PANTHER" id="PTHR44757:SF2">
    <property type="entry name" value="BIOFILM ARCHITECTURE MAINTENANCE PROTEIN MBAA"/>
    <property type="match status" value="1"/>
</dbReference>
<dbReference type="SUPFAM" id="SSF55781">
    <property type="entry name" value="GAF domain-like"/>
    <property type="match status" value="1"/>
</dbReference>
<dbReference type="InterPro" id="IPR000700">
    <property type="entry name" value="PAS-assoc_C"/>
</dbReference>
<dbReference type="NCBIfam" id="TIGR00229">
    <property type="entry name" value="sensory_box"/>
    <property type="match status" value="1"/>
</dbReference>
<dbReference type="SUPFAM" id="SSF141868">
    <property type="entry name" value="EAL domain-like"/>
    <property type="match status" value="1"/>
</dbReference>
<dbReference type="SMART" id="SM00052">
    <property type="entry name" value="EAL"/>
    <property type="match status" value="1"/>
</dbReference>
<dbReference type="InterPro" id="IPR000160">
    <property type="entry name" value="GGDEF_dom"/>
</dbReference>
<dbReference type="PROSITE" id="PS50112">
    <property type="entry name" value="PAS"/>
    <property type="match status" value="1"/>
</dbReference>
<dbReference type="SMART" id="SM00086">
    <property type="entry name" value="PAC"/>
    <property type="match status" value="2"/>
</dbReference>
<dbReference type="Pfam" id="PF13185">
    <property type="entry name" value="GAF_2"/>
    <property type="match status" value="1"/>
</dbReference>
<dbReference type="InterPro" id="IPR035965">
    <property type="entry name" value="PAS-like_dom_sf"/>
</dbReference>
<proteinExistence type="predicted"/>
<evidence type="ECO:0000259" key="6">
    <source>
        <dbReference type="PROSITE" id="PS50887"/>
    </source>
</evidence>
<dbReference type="InterPro" id="IPR043128">
    <property type="entry name" value="Rev_trsase/Diguanyl_cyclase"/>
</dbReference>
<evidence type="ECO:0000256" key="2">
    <source>
        <dbReference type="SAM" id="Phobius"/>
    </source>
</evidence>
<evidence type="ECO:0000256" key="1">
    <source>
        <dbReference type="SAM" id="Coils"/>
    </source>
</evidence>
<dbReference type="Gene3D" id="3.30.450.20">
    <property type="entry name" value="PAS domain"/>
    <property type="match status" value="2"/>
</dbReference>
<dbReference type="PANTHER" id="PTHR44757">
    <property type="entry name" value="DIGUANYLATE CYCLASE DGCP"/>
    <property type="match status" value="1"/>
</dbReference>
<dbReference type="EMBL" id="PVWP01000002">
    <property type="protein sequence ID" value="PSB38516.1"/>
    <property type="molecule type" value="Genomic_DNA"/>
</dbReference>
<name>A0ABX5F9T0_9CHRO</name>
<feature type="domain" description="PAC" evidence="4">
    <location>
        <begin position="443"/>
        <end position="495"/>
    </location>
</feature>
<feature type="transmembrane region" description="Helical" evidence="2">
    <location>
        <begin position="12"/>
        <end position="36"/>
    </location>
</feature>
<dbReference type="InterPro" id="IPR035919">
    <property type="entry name" value="EAL_sf"/>
</dbReference>
<dbReference type="SUPFAM" id="SSF55073">
    <property type="entry name" value="Nucleotide cyclase"/>
    <property type="match status" value="1"/>
</dbReference>
<evidence type="ECO:0000259" key="3">
    <source>
        <dbReference type="PROSITE" id="PS50112"/>
    </source>
</evidence>
<dbReference type="Pfam" id="PF00990">
    <property type="entry name" value="GGDEF"/>
    <property type="match status" value="1"/>
</dbReference>
<dbReference type="Gene3D" id="3.30.70.270">
    <property type="match status" value="1"/>
</dbReference>
<reference evidence="7 8" key="2">
    <citation type="submission" date="2018-03" db="EMBL/GenBank/DDBJ databases">
        <title>The ancient ancestry and fast evolution of plastids.</title>
        <authorList>
            <person name="Moore K.R."/>
            <person name="Magnabosco C."/>
            <person name="Momper L."/>
            <person name="Gold D.A."/>
            <person name="Bosak T."/>
            <person name="Fournier G.P."/>
        </authorList>
    </citation>
    <scope>NUCLEOTIDE SEQUENCE [LARGE SCALE GENOMIC DNA]</scope>
    <source>
        <strain evidence="7 8">CCALA 015</strain>
    </source>
</reference>
<dbReference type="PROSITE" id="PS50113">
    <property type="entry name" value="PAC"/>
    <property type="match status" value="1"/>
</dbReference>
<organism evidence="7 8">
    <name type="scientific">Aphanothece cf. minutissima CCALA 015</name>
    <dbReference type="NCBI Taxonomy" id="2107695"/>
    <lineage>
        <taxon>Bacteria</taxon>
        <taxon>Bacillati</taxon>
        <taxon>Cyanobacteriota</taxon>
        <taxon>Cyanophyceae</taxon>
        <taxon>Oscillatoriophycideae</taxon>
        <taxon>Chroococcales</taxon>
        <taxon>Aphanothecaceae</taxon>
        <taxon>Aphanothece</taxon>
    </lineage>
</organism>
<comment type="caution">
    <text evidence="7">The sequence shown here is derived from an EMBL/GenBank/DDBJ whole genome shotgun (WGS) entry which is preliminary data.</text>
</comment>
<dbReference type="InterPro" id="IPR001633">
    <property type="entry name" value="EAL_dom"/>
</dbReference>
<dbReference type="CDD" id="cd00130">
    <property type="entry name" value="PAS"/>
    <property type="match status" value="2"/>
</dbReference>
<keyword evidence="1" id="KW-0175">Coiled coil</keyword>
<dbReference type="NCBIfam" id="TIGR00254">
    <property type="entry name" value="GGDEF"/>
    <property type="match status" value="1"/>
</dbReference>
<dbReference type="InterPro" id="IPR029787">
    <property type="entry name" value="Nucleotide_cyclase"/>
</dbReference>
<dbReference type="CDD" id="cd01948">
    <property type="entry name" value="EAL"/>
    <property type="match status" value="1"/>
</dbReference>